<name>A0A1M6THT2_9ACTN</name>
<proteinExistence type="predicted"/>
<reference evidence="1 2" key="1">
    <citation type="submission" date="2016-11" db="EMBL/GenBank/DDBJ databases">
        <authorList>
            <person name="Jaros S."/>
            <person name="Januszkiewicz K."/>
            <person name="Wedrychowicz H."/>
        </authorList>
    </citation>
    <scope>NUCLEOTIDE SEQUENCE [LARGE SCALE GENOMIC DNA]</scope>
    <source>
        <strain evidence="1 2">CGMCC 4.5723</strain>
    </source>
</reference>
<protein>
    <submittedName>
        <fullName evidence="1">FXSXX-COOH protein</fullName>
    </submittedName>
</protein>
<keyword evidence="2" id="KW-1185">Reference proteome</keyword>
<dbReference type="STRING" id="758803.SAMN05421803_12378"/>
<evidence type="ECO:0000313" key="1">
    <source>
        <dbReference type="EMBL" id="SHK56396.1"/>
    </source>
</evidence>
<sequence>MKTLQHDGGVLSVSLEGLSLGDVGRLGESAVARALDSVLGAGEAEGEVVAAFSNEG</sequence>
<dbReference type="AlphaFoldDB" id="A0A1M6THT2"/>
<organism evidence="1 2">
    <name type="scientific">Nocardiopsis flavescens</name>
    <dbReference type="NCBI Taxonomy" id="758803"/>
    <lineage>
        <taxon>Bacteria</taxon>
        <taxon>Bacillati</taxon>
        <taxon>Actinomycetota</taxon>
        <taxon>Actinomycetes</taxon>
        <taxon>Streptosporangiales</taxon>
        <taxon>Nocardiopsidaceae</taxon>
        <taxon>Nocardiopsis</taxon>
    </lineage>
</organism>
<accession>A0A1M6THT2</accession>
<dbReference type="Proteomes" id="UP000184452">
    <property type="component" value="Unassembled WGS sequence"/>
</dbReference>
<gene>
    <name evidence="1" type="ORF">SAMN05421803_12378</name>
</gene>
<dbReference type="RefSeq" id="WP_143173486.1">
    <property type="nucleotide sequence ID" value="NZ_FQZK01000023.1"/>
</dbReference>
<evidence type="ECO:0000313" key="2">
    <source>
        <dbReference type="Proteomes" id="UP000184452"/>
    </source>
</evidence>
<dbReference type="EMBL" id="FQZK01000023">
    <property type="protein sequence ID" value="SHK56396.1"/>
    <property type="molecule type" value="Genomic_DNA"/>
</dbReference>